<dbReference type="OrthoDB" id="9794429at2"/>
<comment type="catalytic activity">
    <reaction evidence="1 7">
        <text>(8S)-3',8-cyclo-7,8-dihydroguanosine 5'-triphosphate = cyclic pyranopterin phosphate + diphosphate</text>
        <dbReference type="Rhea" id="RHEA:49580"/>
        <dbReference type="ChEBI" id="CHEBI:33019"/>
        <dbReference type="ChEBI" id="CHEBI:59648"/>
        <dbReference type="ChEBI" id="CHEBI:131766"/>
        <dbReference type="EC" id="4.6.1.17"/>
    </reaction>
</comment>
<evidence type="ECO:0000256" key="1">
    <source>
        <dbReference type="ARBA" id="ARBA00001637"/>
    </source>
</evidence>
<dbReference type="NCBIfam" id="NF006870">
    <property type="entry name" value="PRK09364.1"/>
    <property type="match status" value="1"/>
</dbReference>
<gene>
    <name evidence="7" type="primary">moaC</name>
    <name evidence="9" type="ordered locus">SpiGrapes_1274</name>
</gene>
<dbReference type="STRING" id="158190.SpiGrapes_1274"/>
<accession>G8QTC0</accession>
<evidence type="ECO:0000259" key="8">
    <source>
        <dbReference type="Pfam" id="PF01967"/>
    </source>
</evidence>
<evidence type="ECO:0000256" key="7">
    <source>
        <dbReference type="HAMAP-Rule" id="MF_01224"/>
    </source>
</evidence>
<dbReference type="NCBIfam" id="TIGR00581">
    <property type="entry name" value="moaC"/>
    <property type="match status" value="1"/>
</dbReference>
<dbReference type="InterPro" id="IPR023045">
    <property type="entry name" value="MoaC"/>
</dbReference>
<dbReference type="HOGENOM" id="CLU_074693_1_1_12"/>
<name>G8QTC0_SPHPG</name>
<dbReference type="InterPro" id="IPR050105">
    <property type="entry name" value="MoCo_biosynth_MoaA/MoaC"/>
</dbReference>
<evidence type="ECO:0000256" key="6">
    <source>
        <dbReference type="ARBA" id="ARBA00055087"/>
    </source>
</evidence>
<dbReference type="EMBL" id="CP003155">
    <property type="protein sequence ID" value="AEV29087.1"/>
    <property type="molecule type" value="Genomic_DNA"/>
</dbReference>
<comment type="function">
    <text evidence="6 7">Catalyzes the conversion of (8S)-3',8-cyclo-7,8-dihydroguanosine 5'-triphosphate to cyclic pyranopterin monophosphate (cPMP).</text>
</comment>
<keyword evidence="5 7" id="KW-0456">Lyase</keyword>
<comment type="subunit">
    <text evidence="7">Homohexamer; trimer of dimers.</text>
</comment>
<dbReference type="CDD" id="cd01420">
    <property type="entry name" value="MoaC_PE"/>
    <property type="match status" value="1"/>
</dbReference>
<dbReference type="Pfam" id="PF01967">
    <property type="entry name" value="MoaC"/>
    <property type="match status" value="1"/>
</dbReference>
<organism evidence="9 10">
    <name type="scientific">Sphaerochaeta pleomorpha (strain ATCC BAA-1885 / DSM 22778 / Grapes)</name>
    <dbReference type="NCBI Taxonomy" id="158190"/>
    <lineage>
        <taxon>Bacteria</taxon>
        <taxon>Pseudomonadati</taxon>
        <taxon>Spirochaetota</taxon>
        <taxon>Spirochaetia</taxon>
        <taxon>Spirochaetales</taxon>
        <taxon>Sphaerochaetaceae</taxon>
        <taxon>Sphaerochaeta</taxon>
    </lineage>
</organism>
<dbReference type="RefSeq" id="WP_014269936.1">
    <property type="nucleotide sequence ID" value="NC_016633.1"/>
</dbReference>
<dbReference type="eggNOG" id="COG0315">
    <property type="taxonomic scope" value="Bacteria"/>
</dbReference>
<dbReference type="EC" id="4.6.1.17" evidence="3 7"/>
<feature type="binding site" evidence="7">
    <location>
        <begin position="113"/>
        <end position="114"/>
    </location>
    <ligand>
        <name>substrate</name>
    </ligand>
</feature>
<dbReference type="Proteomes" id="UP000005632">
    <property type="component" value="Chromosome"/>
</dbReference>
<evidence type="ECO:0000256" key="5">
    <source>
        <dbReference type="ARBA" id="ARBA00023239"/>
    </source>
</evidence>
<dbReference type="PANTHER" id="PTHR22960">
    <property type="entry name" value="MOLYBDOPTERIN COFACTOR SYNTHESIS PROTEIN A"/>
    <property type="match status" value="1"/>
</dbReference>
<dbReference type="HAMAP" id="MF_01224_B">
    <property type="entry name" value="MoaC_B"/>
    <property type="match status" value="1"/>
</dbReference>
<dbReference type="InterPro" id="IPR047594">
    <property type="entry name" value="MoaC_bact/euk"/>
</dbReference>
<dbReference type="SUPFAM" id="SSF55040">
    <property type="entry name" value="Molybdenum cofactor biosynthesis protein C, MoaC"/>
    <property type="match status" value="1"/>
</dbReference>
<dbReference type="AlphaFoldDB" id="G8QTC0"/>
<dbReference type="PANTHER" id="PTHR22960:SF0">
    <property type="entry name" value="MOLYBDENUM COFACTOR BIOSYNTHESIS PROTEIN 1"/>
    <property type="match status" value="1"/>
</dbReference>
<evidence type="ECO:0000256" key="3">
    <source>
        <dbReference type="ARBA" id="ARBA00012575"/>
    </source>
</evidence>
<feature type="domain" description="Molybdopterin cofactor biosynthesis C (MoaC)" evidence="8">
    <location>
        <begin position="15"/>
        <end position="150"/>
    </location>
</feature>
<keyword evidence="10" id="KW-1185">Reference proteome</keyword>
<dbReference type="UniPathway" id="UPA00344"/>
<reference evidence="9 10" key="1">
    <citation type="submission" date="2011-11" db="EMBL/GenBank/DDBJ databases">
        <title>Complete sequence of Spirochaeta sp. grapes.</title>
        <authorList>
            <consortium name="US DOE Joint Genome Institute"/>
            <person name="Lucas S."/>
            <person name="Han J."/>
            <person name="Lapidus A."/>
            <person name="Cheng J.-F."/>
            <person name="Goodwin L."/>
            <person name="Pitluck S."/>
            <person name="Peters L."/>
            <person name="Ovchinnikova G."/>
            <person name="Munk A.C."/>
            <person name="Detter J.C."/>
            <person name="Han C."/>
            <person name="Tapia R."/>
            <person name="Land M."/>
            <person name="Hauser L."/>
            <person name="Kyrpides N."/>
            <person name="Ivanova N."/>
            <person name="Pagani I."/>
            <person name="Ritalahtilisa K."/>
            <person name="Loeffler F."/>
            <person name="Woyke T."/>
        </authorList>
    </citation>
    <scope>NUCLEOTIDE SEQUENCE [LARGE SCALE GENOMIC DNA]</scope>
    <source>
        <strain evidence="10">ATCC BAA-1885 / DSM 22778 / Grapes</strain>
    </source>
</reference>
<keyword evidence="4 7" id="KW-0501">Molybdenum cofactor biosynthesis</keyword>
<feature type="binding site" evidence="7">
    <location>
        <begin position="75"/>
        <end position="77"/>
    </location>
    <ligand>
        <name>substrate</name>
    </ligand>
</feature>
<evidence type="ECO:0000256" key="4">
    <source>
        <dbReference type="ARBA" id="ARBA00023150"/>
    </source>
</evidence>
<dbReference type="GO" id="GO:0006777">
    <property type="term" value="P:Mo-molybdopterin cofactor biosynthetic process"/>
    <property type="evidence" value="ECO:0007669"/>
    <property type="project" value="UniProtKB-UniRule"/>
</dbReference>
<comment type="pathway">
    <text evidence="2 7">Cofactor biosynthesis; molybdopterin biosynthesis.</text>
</comment>
<proteinExistence type="inferred from homology"/>
<dbReference type="Gene3D" id="3.30.70.640">
    <property type="entry name" value="Molybdopterin cofactor biosynthesis C (MoaC) domain"/>
    <property type="match status" value="1"/>
</dbReference>
<dbReference type="InterPro" id="IPR002820">
    <property type="entry name" value="Mopterin_CF_biosynth-C_dom"/>
</dbReference>
<evidence type="ECO:0000313" key="10">
    <source>
        <dbReference type="Proteomes" id="UP000005632"/>
    </source>
</evidence>
<evidence type="ECO:0000256" key="2">
    <source>
        <dbReference type="ARBA" id="ARBA00005046"/>
    </source>
</evidence>
<evidence type="ECO:0000313" key="9">
    <source>
        <dbReference type="EMBL" id="AEV29087.1"/>
    </source>
</evidence>
<comment type="similarity">
    <text evidence="7">Belongs to the MoaC family.</text>
</comment>
<dbReference type="InterPro" id="IPR036522">
    <property type="entry name" value="MoaC_sf"/>
</dbReference>
<feature type="active site" evidence="7">
    <location>
        <position position="128"/>
    </location>
</feature>
<sequence length="158" mass="16996">METLTHLDSEGKALMVDVSSKHDTMRTAIASGRILMNRKAFEAIGGGTVLKGDVLAAARIAGIMATKQTPNLIPLCHSLLLTSAKVDFRFLDDEVGLEATCTVETEGKTGVEMEALTGVSVALLTIYDFCKALDRGMQISDIRLLFKQGGKSGTYDKR</sequence>
<protein>
    <recommendedName>
        <fullName evidence="3 7">Cyclic pyranopterin monophosphate synthase</fullName>
        <ecNumber evidence="3 7">4.6.1.17</ecNumber>
    </recommendedName>
    <alternativeName>
        <fullName evidence="7">Molybdenum cofactor biosynthesis protein C</fullName>
    </alternativeName>
</protein>
<dbReference type="KEGG" id="sgp:SpiGrapes_1274"/>
<dbReference type="GO" id="GO:0061799">
    <property type="term" value="F:cyclic pyranopterin monophosphate synthase activity"/>
    <property type="evidence" value="ECO:0007669"/>
    <property type="project" value="UniProtKB-UniRule"/>
</dbReference>
<dbReference type="GO" id="GO:0061798">
    <property type="term" value="F:GTP 3',8'-cyclase activity"/>
    <property type="evidence" value="ECO:0007669"/>
    <property type="project" value="TreeGrafter"/>
</dbReference>